<dbReference type="InterPro" id="IPR038333">
    <property type="entry name" value="T1MK-like_N_sf"/>
</dbReference>
<comment type="similarity">
    <text evidence="1">Belongs to the N(4)/N(6)-methyltransferase family.</text>
</comment>
<reference evidence="4" key="1">
    <citation type="submission" date="2022-03" db="EMBL/GenBank/DDBJ databases">
        <title>Identification of a novel bacterium isolated from mangrove sediments.</title>
        <authorList>
            <person name="Pan X."/>
        </authorList>
    </citation>
    <scope>NUCLEOTIDE SEQUENCE</scope>
    <source>
        <strain evidence="4">B1949</strain>
    </source>
</reference>
<dbReference type="RefSeq" id="WP_244022240.1">
    <property type="nucleotide sequence ID" value="NZ_JALHLF010000067.1"/>
</dbReference>
<evidence type="ECO:0000259" key="3">
    <source>
        <dbReference type="Pfam" id="PF12161"/>
    </source>
</evidence>
<proteinExistence type="inferred from homology"/>
<keyword evidence="5" id="KW-1185">Reference proteome</keyword>
<dbReference type="Gene3D" id="1.20.1260.30">
    <property type="match status" value="1"/>
</dbReference>
<comment type="caution">
    <text evidence="4">The sequence shown here is derived from an EMBL/GenBank/DDBJ whole genome shotgun (WGS) entry which is preliminary data.</text>
</comment>
<keyword evidence="2" id="KW-0680">Restriction system</keyword>
<dbReference type="Pfam" id="PF12161">
    <property type="entry name" value="HsdM_N"/>
    <property type="match status" value="1"/>
</dbReference>
<organism evidence="4 5">
    <name type="scientific">Novosphingobium organovorum</name>
    <dbReference type="NCBI Taxonomy" id="2930092"/>
    <lineage>
        <taxon>Bacteria</taxon>
        <taxon>Pseudomonadati</taxon>
        <taxon>Pseudomonadota</taxon>
        <taxon>Alphaproteobacteria</taxon>
        <taxon>Sphingomonadales</taxon>
        <taxon>Sphingomonadaceae</taxon>
        <taxon>Novosphingobium</taxon>
    </lineage>
</organism>
<dbReference type="Proteomes" id="UP001162881">
    <property type="component" value="Unassembled WGS sequence"/>
</dbReference>
<feature type="domain" description="N6 adenine-specific DNA methyltransferase N-terminal" evidence="3">
    <location>
        <begin position="9"/>
        <end position="39"/>
    </location>
</feature>
<accession>A0ABT0BFT2</accession>
<dbReference type="InterPro" id="IPR022749">
    <property type="entry name" value="D12N6_MeTrfase_N"/>
</dbReference>
<evidence type="ECO:0000256" key="1">
    <source>
        <dbReference type="ARBA" id="ARBA00006594"/>
    </source>
</evidence>
<evidence type="ECO:0000313" key="5">
    <source>
        <dbReference type="Proteomes" id="UP001162881"/>
    </source>
</evidence>
<sequence>MTKLTQAALEKHLWGAADILRGTVDVEDYKQYIFGLLFYVWPNHGRRHRFKAAARMVRMDPEVRDYIQGHRPRTEGEAYGYVRRAATFHEIELFPRSELPAKGGTS</sequence>
<gene>
    <name evidence="4" type="ORF">MTR62_14655</name>
</gene>
<dbReference type="EMBL" id="JALHLF010000067">
    <property type="protein sequence ID" value="MCJ2183925.1"/>
    <property type="molecule type" value="Genomic_DNA"/>
</dbReference>
<protein>
    <submittedName>
        <fullName evidence="4">Type I restriction-modification system subunit M N-terminal domain-containing protein</fullName>
    </submittedName>
</protein>
<name>A0ABT0BFT2_9SPHN</name>
<evidence type="ECO:0000256" key="2">
    <source>
        <dbReference type="ARBA" id="ARBA00022747"/>
    </source>
</evidence>
<evidence type="ECO:0000313" key="4">
    <source>
        <dbReference type="EMBL" id="MCJ2183925.1"/>
    </source>
</evidence>